<protein>
    <submittedName>
        <fullName evidence="3">Oxidoreductase</fullName>
    </submittedName>
</protein>
<organism evidence="3 4">
    <name type="scientific">Fusobacterium pseudoperiodonticum</name>
    <dbReference type="NCBI Taxonomy" id="2663009"/>
    <lineage>
        <taxon>Bacteria</taxon>
        <taxon>Fusobacteriati</taxon>
        <taxon>Fusobacteriota</taxon>
        <taxon>Fusobacteriia</taxon>
        <taxon>Fusobacteriales</taxon>
        <taxon>Fusobacteriaceae</taxon>
        <taxon>Fusobacterium</taxon>
    </lineage>
</organism>
<dbReference type="InterPro" id="IPR052515">
    <property type="entry name" value="Gfo/Idh/MocA_Oxidoreductase"/>
</dbReference>
<dbReference type="Proteomes" id="UP000229011">
    <property type="component" value="Unassembled WGS sequence"/>
</dbReference>
<accession>A0A2G9EE52</accession>
<sequence>MYNVAIIGCGRISHKIAEGVAKNNDRMKLVVLCDPIEEKMFETEKTYNKKIEKENTILKYKNYREILKENKIDIAIISTESGYHEEIGLYFLENGVNLIIEKPLAMSIEGAQKLVDTAKKNNLKLAASHQNRFNYPIQLLKKAIKENRLGRIFNGMARILWTRDDNYYLQAPWRGTWALDGGTLMNQCIHNIDLINWMMDDEIDTVYAQTSNYIRNIEAEDYGVILIRYKSGKIATIEGSAIVYPKNLEETLTVTGEKGTVVIGGMAVNKINTWRVEGDNEQEYLSIDCGDPNSVYGYGHEALYKDFVDALDENREPLVNGIAGLNAVKIILAAYKSQKTGMAIKFDEFKEFSTLDMKKIILRTYKNENN</sequence>
<dbReference type="SUPFAM" id="SSF55347">
    <property type="entry name" value="Glyceraldehyde-3-phosphate dehydrogenase-like, C-terminal domain"/>
    <property type="match status" value="1"/>
</dbReference>
<evidence type="ECO:0000259" key="1">
    <source>
        <dbReference type="Pfam" id="PF01408"/>
    </source>
</evidence>
<gene>
    <name evidence="3" type="ORF">CTM71_01480</name>
</gene>
<dbReference type="InterPro" id="IPR036291">
    <property type="entry name" value="NAD(P)-bd_dom_sf"/>
</dbReference>
<dbReference type="InterPro" id="IPR055170">
    <property type="entry name" value="GFO_IDH_MocA-like_dom"/>
</dbReference>
<dbReference type="GO" id="GO:0000166">
    <property type="term" value="F:nucleotide binding"/>
    <property type="evidence" value="ECO:0007669"/>
    <property type="project" value="InterPro"/>
</dbReference>
<feature type="domain" description="Gfo/Idh/MocA-like oxidoreductase N-terminal" evidence="1">
    <location>
        <begin position="3"/>
        <end position="127"/>
    </location>
</feature>
<evidence type="ECO:0000259" key="2">
    <source>
        <dbReference type="Pfam" id="PF22725"/>
    </source>
</evidence>
<dbReference type="GeneID" id="93327142"/>
<feature type="domain" description="GFO/IDH/MocA-like oxidoreductase" evidence="2">
    <location>
        <begin position="138"/>
        <end position="261"/>
    </location>
</feature>
<comment type="caution">
    <text evidence="3">The sequence shown here is derived from an EMBL/GenBank/DDBJ whole genome shotgun (WGS) entry which is preliminary data.</text>
</comment>
<reference evidence="3 4" key="1">
    <citation type="submission" date="2017-11" db="EMBL/GenBank/DDBJ databases">
        <title>Genome sequencing of Fusobacterium periodonticum KCOM 1259.</title>
        <authorList>
            <person name="Kook J.-K."/>
            <person name="Park S.-N."/>
            <person name="Lim Y.K."/>
        </authorList>
    </citation>
    <scope>NUCLEOTIDE SEQUENCE [LARGE SCALE GENOMIC DNA]</scope>
    <source>
        <strain evidence="3 4">KCOM 1259</strain>
    </source>
</reference>
<dbReference type="PANTHER" id="PTHR43249">
    <property type="entry name" value="UDP-N-ACETYL-2-AMINO-2-DEOXY-D-GLUCURONATE OXIDASE"/>
    <property type="match status" value="1"/>
</dbReference>
<evidence type="ECO:0000313" key="4">
    <source>
        <dbReference type="Proteomes" id="UP000229011"/>
    </source>
</evidence>
<dbReference type="Pfam" id="PF01408">
    <property type="entry name" value="GFO_IDH_MocA"/>
    <property type="match status" value="1"/>
</dbReference>
<proteinExistence type="predicted"/>
<dbReference type="Gene3D" id="3.40.50.720">
    <property type="entry name" value="NAD(P)-binding Rossmann-like Domain"/>
    <property type="match status" value="1"/>
</dbReference>
<dbReference type="RefSeq" id="WP_099957979.1">
    <property type="nucleotide sequence ID" value="NZ_PEQY01000001.1"/>
</dbReference>
<dbReference type="InterPro" id="IPR000683">
    <property type="entry name" value="Gfo/Idh/MocA-like_OxRdtase_N"/>
</dbReference>
<dbReference type="AlphaFoldDB" id="A0A2G9EE52"/>
<dbReference type="Pfam" id="PF22725">
    <property type="entry name" value="GFO_IDH_MocA_C3"/>
    <property type="match status" value="1"/>
</dbReference>
<dbReference type="Gene3D" id="3.30.360.10">
    <property type="entry name" value="Dihydrodipicolinate Reductase, domain 2"/>
    <property type="match status" value="1"/>
</dbReference>
<name>A0A2G9EE52_9FUSO</name>
<dbReference type="SUPFAM" id="SSF51735">
    <property type="entry name" value="NAD(P)-binding Rossmann-fold domains"/>
    <property type="match status" value="1"/>
</dbReference>
<evidence type="ECO:0000313" key="3">
    <source>
        <dbReference type="EMBL" id="PIM79210.1"/>
    </source>
</evidence>
<dbReference type="EMBL" id="PEQY01000001">
    <property type="protein sequence ID" value="PIM79210.1"/>
    <property type="molecule type" value="Genomic_DNA"/>
</dbReference>
<dbReference type="PANTHER" id="PTHR43249:SF1">
    <property type="entry name" value="D-GLUCOSIDE 3-DEHYDROGENASE"/>
    <property type="match status" value="1"/>
</dbReference>